<organism evidence="2 3">
    <name type="scientific">Eruca vesicaria subsp. sativa</name>
    <name type="common">Garden rocket</name>
    <name type="synonym">Eruca sativa</name>
    <dbReference type="NCBI Taxonomy" id="29727"/>
    <lineage>
        <taxon>Eukaryota</taxon>
        <taxon>Viridiplantae</taxon>
        <taxon>Streptophyta</taxon>
        <taxon>Embryophyta</taxon>
        <taxon>Tracheophyta</taxon>
        <taxon>Spermatophyta</taxon>
        <taxon>Magnoliopsida</taxon>
        <taxon>eudicotyledons</taxon>
        <taxon>Gunneridae</taxon>
        <taxon>Pentapetalae</taxon>
        <taxon>rosids</taxon>
        <taxon>malvids</taxon>
        <taxon>Brassicales</taxon>
        <taxon>Brassicaceae</taxon>
        <taxon>Brassiceae</taxon>
        <taxon>Eruca</taxon>
    </lineage>
</organism>
<feature type="region of interest" description="Disordered" evidence="1">
    <location>
        <begin position="1"/>
        <end position="25"/>
    </location>
</feature>
<protein>
    <submittedName>
        <fullName evidence="2">Uncharacterized protein</fullName>
    </submittedName>
</protein>
<feature type="compositionally biased region" description="Polar residues" evidence="1">
    <location>
        <begin position="1"/>
        <end position="10"/>
    </location>
</feature>
<reference evidence="2 3" key="1">
    <citation type="submission" date="2022-03" db="EMBL/GenBank/DDBJ databases">
        <authorList>
            <person name="Macdonald S."/>
            <person name="Ahmed S."/>
            <person name="Newling K."/>
        </authorList>
    </citation>
    <scope>NUCLEOTIDE SEQUENCE [LARGE SCALE GENOMIC DNA]</scope>
</reference>
<gene>
    <name evidence="2" type="ORF">ERUC_LOCUS6811</name>
</gene>
<name>A0ABC8JD68_ERUVS</name>
<sequence length="129" mass="15279">MDLQNRQIAENNRRGGTANLQTNHRNHPTVGHIIRASEHDWLSARDVYLILRQRRSLTVSGNLNPRHGIQGLFLFYCHRFFNYRNGFIDRHTFIRSHGENNIRVTQSRPLIPVPLAPTYHRRLHRCHSR</sequence>
<proteinExistence type="predicted"/>
<dbReference type="EMBL" id="CAKOAT010078488">
    <property type="protein sequence ID" value="CAH8313387.1"/>
    <property type="molecule type" value="Genomic_DNA"/>
</dbReference>
<comment type="caution">
    <text evidence="2">The sequence shown here is derived from an EMBL/GenBank/DDBJ whole genome shotgun (WGS) entry which is preliminary data.</text>
</comment>
<dbReference type="Proteomes" id="UP001642260">
    <property type="component" value="Unassembled WGS sequence"/>
</dbReference>
<dbReference type="AlphaFoldDB" id="A0ABC8JD68"/>
<accession>A0ABC8JD68</accession>
<keyword evidence="3" id="KW-1185">Reference proteome</keyword>
<evidence type="ECO:0000313" key="3">
    <source>
        <dbReference type="Proteomes" id="UP001642260"/>
    </source>
</evidence>
<evidence type="ECO:0000313" key="2">
    <source>
        <dbReference type="EMBL" id="CAH8313387.1"/>
    </source>
</evidence>
<evidence type="ECO:0000256" key="1">
    <source>
        <dbReference type="SAM" id="MobiDB-lite"/>
    </source>
</evidence>